<dbReference type="STRING" id="76731.RD2015_21"/>
<proteinExistence type="predicted"/>
<accession>A0A0U3L8Y4</accession>
<organism evidence="1 2">
    <name type="scientific">Roseateles depolymerans</name>
    <dbReference type="NCBI Taxonomy" id="76731"/>
    <lineage>
        <taxon>Bacteria</taxon>
        <taxon>Pseudomonadati</taxon>
        <taxon>Pseudomonadota</taxon>
        <taxon>Betaproteobacteria</taxon>
        <taxon>Burkholderiales</taxon>
        <taxon>Sphaerotilaceae</taxon>
        <taxon>Roseateles</taxon>
    </lineage>
</organism>
<reference evidence="1 2" key="1">
    <citation type="submission" date="2015-12" db="EMBL/GenBank/DDBJ databases">
        <title>Complete genome of Roseateles depolymerans KCTC 42856.</title>
        <authorList>
            <person name="Kim K.M."/>
        </authorList>
    </citation>
    <scope>NUCLEOTIDE SEQUENCE [LARGE SCALE GENOMIC DNA]</scope>
    <source>
        <strain evidence="1 2">KCTC 42856</strain>
    </source>
</reference>
<evidence type="ECO:0000313" key="1">
    <source>
        <dbReference type="EMBL" id="ALV04527.1"/>
    </source>
</evidence>
<dbReference type="KEGG" id="rdp:RD2015_21"/>
<name>A0A0U3L8Y4_9BURK</name>
<keyword evidence="2" id="KW-1185">Reference proteome</keyword>
<dbReference type="EMBL" id="CP013729">
    <property type="protein sequence ID" value="ALV04527.1"/>
    <property type="molecule type" value="Genomic_DNA"/>
</dbReference>
<dbReference type="InterPro" id="IPR011047">
    <property type="entry name" value="Quinoprotein_ADH-like_sf"/>
</dbReference>
<evidence type="ECO:0000313" key="2">
    <source>
        <dbReference type="Proteomes" id="UP000060699"/>
    </source>
</evidence>
<dbReference type="SUPFAM" id="SSF50998">
    <property type="entry name" value="Quinoprotein alcohol dehydrogenase-like"/>
    <property type="match status" value="1"/>
</dbReference>
<sequence length="342" mass="38243">MDGYLVRDCTLGFEEGRLGFLLFEELGADDRMEDGFDIWLLAVKLDQPPESRFFSLPVNRLSVAGQLSSAWSPRDSEFVAVGATREVYAYKPKAYKGREEDGIPFDVRKLSEEAYEQFDCAIYKTVRVGPTVFALGTPFRVFEREGPQQWREHEGIPLPADLGSADEETWEAAIDECAFLDMAGLADNDLYAVGHAGAVWRYSRGVWRELPFPSDLSLHTVAVSPDGTAYITDIHGSVWKGRDDQWQRVVQSQHMQPYQDAAWFNGRLYCANDSAGCFVLENGDMVPAHRAQRDPMPVHTSVHAHRLDVSPNGRQMLVAGMHGASLYDGQAWTLLFSGTPEA</sequence>
<dbReference type="Proteomes" id="UP000060699">
    <property type="component" value="Chromosome"/>
</dbReference>
<dbReference type="AlphaFoldDB" id="A0A0U3L8Y4"/>
<gene>
    <name evidence="1" type="ORF">RD2015_21</name>
</gene>
<protein>
    <submittedName>
        <fullName evidence="1">Uncharacterized protein</fullName>
    </submittedName>
</protein>